<keyword evidence="1" id="KW-0479">Metal-binding</keyword>
<reference evidence="5" key="1">
    <citation type="journal article" date="2023" name="Mol. Phylogenet. Evol.">
        <title>Genome-scale phylogeny and comparative genomics of the fungal order Sordariales.</title>
        <authorList>
            <person name="Hensen N."/>
            <person name="Bonometti L."/>
            <person name="Westerberg I."/>
            <person name="Brannstrom I.O."/>
            <person name="Guillou S."/>
            <person name="Cros-Aarteil S."/>
            <person name="Calhoun S."/>
            <person name="Haridas S."/>
            <person name="Kuo A."/>
            <person name="Mondo S."/>
            <person name="Pangilinan J."/>
            <person name="Riley R."/>
            <person name="LaButti K."/>
            <person name="Andreopoulos B."/>
            <person name="Lipzen A."/>
            <person name="Chen C."/>
            <person name="Yan M."/>
            <person name="Daum C."/>
            <person name="Ng V."/>
            <person name="Clum A."/>
            <person name="Steindorff A."/>
            <person name="Ohm R.A."/>
            <person name="Martin F."/>
            <person name="Silar P."/>
            <person name="Natvig D.O."/>
            <person name="Lalanne C."/>
            <person name="Gautier V."/>
            <person name="Ament-Velasquez S.L."/>
            <person name="Kruys A."/>
            <person name="Hutchinson M.I."/>
            <person name="Powell A.J."/>
            <person name="Barry K."/>
            <person name="Miller A.N."/>
            <person name="Grigoriev I.V."/>
            <person name="Debuchy R."/>
            <person name="Gladieux P."/>
            <person name="Hiltunen Thoren M."/>
            <person name="Johannesson H."/>
        </authorList>
    </citation>
    <scope>NUCLEOTIDE SEQUENCE [LARGE SCALE GENOMIC DNA]</scope>
    <source>
        <strain evidence="5">CBS 284.82</strain>
    </source>
</reference>
<feature type="compositionally biased region" description="Pro residues" evidence="2">
    <location>
        <begin position="1"/>
        <end position="18"/>
    </location>
</feature>
<feature type="compositionally biased region" description="Gly residues" evidence="2">
    <location>
        <begin position="321"/>
        <end position="340"/>
    </location>
</feature>
<dbReference type="PROSITE" id="PS50158">
    <property type="entry name" value="ZF_CCHC"/>
    <property type="match status" value="1"/>
</dbReference>
<dbReference type="SMART" id="SM00343">
    <property type="entry name" value="ZnF_C2HC"/>
    <property type="match status" value="1"/>
</dbReference>
<feature type="compositionally biased region" description="Low complexity" evidence="2">
    <location>
        <begin position="249"/>
        <end position="263"/>
    </location>
</feature>
<dbReference type="SUPFAM" id="SSF57756">
    <property type="entry name" value="Retrovirus zinc finger-like domains"/>
    <property type="match status" value="1"/>
</dbReference>
<dbReference type="EMBL" id="MU854788">
    <property type="protein sequence ID" value="KAK4031488.1"/>
    <property type="molecule type" value="Genomic_DNA"/>
</dbReference>
<protein>
    <recommendedName>
        <fullName evidence="3">CCHC-type domain-containing protein</fullName>
    </recommendedName>
</protein>
<keyword evidence="5" id="KW-1185">Reference proteome</keyword>
<dbReference type="GO" id="GO:0003676">
    <property type="term" value="F:nucleic acid binding"/>
    <property type="evidence" value="ECO:0007669"/>
    <property type="project" value="InterPro"/>
</dbReference>
<evidence type="ECO:0000313" key="5">
    <source>
        <dbReference type="Proteomes" id="UP001303115"/>
    </source>
</evidence>
<sequence>MEVDPPQNPNPNPNPAPPAQTRDIRSELAEALSVYPALHAFFESYDGPIKGNDIHLVLPKEVGDKQTTKHFLRVMDWVLEVRDSAFNEAHAQMMSIKEEGEKLVAEEFTTELNKILYTKAMLEGNVYRAVLAGVSKIEEHPNNNQNWPWKIGTEFLAALATKYATHDIVADAENQLTKIAQKDEFAVFNDFLTEFTNLADTANWDNASKVRGFRAKLAPRLSNALTMQVVTPERDDFAGWAEEFRKKLNSTTKGSNGSSGNNGKARDPDTMDLDAIKLASINHKEKERRRTLGLCFKCGQAGHLSRDCQDHGNLSSQSARGGRGGRGSGYQQRGGFGGDYQGHDQGFGRWPEYTMQQSSSGRHQGQSQTAFRGTPARGGYSGRARA</sequence>
<name>A0AAN6P4B9_9PEZI</name>
<gene>
    <name evidence="4" type="ORF">C8A01DRAFT_42065</name>
</gene>
<dbReference type="Pfam" id="PF00098">
    <property type="entry name" value="zf-CCHC"/>
    <property type="match status" value="1"/>
</dbReference>
<feature type="region of interest" description="Disordered" evidence="2">
    <location>
        <begin position="249"/>
        <end position="271"/>
    </location>
</feature>
<feature type="region of interest" description="Disordered" evidence="2">
    <location>
        <begin position="304"/>
        <end position="386"/>
    </location>
</feature>
<evidence type="ECO:0000256" key="2">
    <source>
        <dbReference type="SAM" id="MobiDB-lite"/>
    </source>
</evidence>
<dbReference type="Gene3D" id="4.10.60.10">
    <property type="entry name" value="Zinc finger, CCHC-type"/>
    <property type="match status" value="1"/>
</dbReference>
<dbReference type="InterPro" id="IPR036875">
    <property type="entry name" value="Znf_CCHC_sf"/>
</dbReference>
<dbReference type="InterPro" id="IPR001878">
    <property type="entry name" value="Znf_CCHC"/>
</dbReference>
<organism evidence="4 5">
    <name type="scientific">Parachaetomium inaequale</name>
    <dbReference type="NCBI Taxonomy" id="2588326"/>
    <lineage>
        <taxon>Eukaryota</taxon>
        <taxon>Fungi</taxon>
        <taxon>Dikarya</taxon>
        <taxon>Ascomycota</taxon>
        <taxon>Pezizomycotina</taxon>
        <taxon>Sordariomycetes</taxon>
        <taxon>Sordariomycetidae</taxon>
        <taxon>Sordariales</taxon>
        <taxon>Chaetomiaceae</taxon>
        <taxon>Parachaetomium</taxon>
    </lineage>
</organism>
<evidence type="ECO:0000256" key="1">
    <source>
        <dbReference type="PROSITE-ProRule" id="PRU00047"/>
    </source>
</evidence>
<feature type="domain" description="CCHC-type" evidence="3">
    <location>
        <begin position="295"/>
        <end position="310"/>
    </location>
</feature>
<proteinExistence type="predicted"/>
<accession>A0AAN6P4B9</accession>
<evidence type="ECO:0000313" key="4">
    <source>
        <dbReference type="EMBL" id="KAK4031488.1"/>
    </source>
</evidence>
<comment type="caution">
    <text evidence="4">The sequence shown here is derived from an EMBL/GenBank/DDBJ whole genome shotgun (WGS) entry which is preliminary data.</text>
</comment>
<dbReference type="GO" id="GO:0008270">
    <property type="term" value="F:zinc ion binding"/>
    <property type="evidence" value="ECO:0007669"/>
    <property type="project" value="UniProtKB-KW"/>
</dbReference>
<feature type="region of interest" description="Disordered" evidence="2">
    <location>
        <begin position="1"/>
        <end position="21"/>
    </location>
</feature>
<keyword evidence="1" id="KW-0862">Zinc</keyword>
<feature type="compositionally biased region" description="Low complexity" evidence="2">
    <location>
        <begin position="356"/>
        <end position="368"/>
    </location>
</feature>
<dbReference type="AlphaFoldDB" id="A0AAN6P4B9"/>
<evidence type="ECO:0000259" key="3">
    <source>
        <dbReference type="PROSITE" id="PS50158"/>
    </source>
</evidence>
<keyword evidence="1" id="KW-0863">Zinc-finger</keyword>
<dbReference type="Proteomes" id="UP001303115">
    <property type="component" value="Unassembled WGS sequence"/>
</dbReference>